<dbReference type="EMBL" id="JBHULB010000077">
    <property type="protein sequence ID" value="MFD2588323.1"/>
    <property type="molecule type" value="Genomic_DNA"/>
</dbReference>
<dbReference type="InterPro" id="IPR036086">
    <property type="entry name" value="ParB/Sulfiredoxin_sf"/>
</dbReference>
<evidence type="ECO:0000313" key="2">
    <source>
        <dbReference type="Proteomes" id="UP001597526"/>
    </source>
</evidence>
<protein>
    <submittedName>
        <fullName evidence="1">ParB N-terminal domain-containing protein</fullName>
    </submittedName>
</protein>
<dbReference type="SUPFAM" id="SSF110849">
    <property type="entry name" value="ParB/Sulfiredoxin"/>
    <property type="match status" value="1"/>
</dbReference>
<proteinExistence type="predicted"/>
<dbReference type="Proteomes" id="UP001597526">
    <property type="component" value="Unassembled WGS sequence"/>
</dbReference>
<dbReference type="Gene3D" id="3.90.1530.10">
    <property type="entry name" value="Conserved hypothetical protein from pyrococcus furiosus pfu- 392566-001, ParB domain"/>
    <property type="match status" value="1"/>
</dbReference>
<accession>A0ABW5N291</accession>
<dbReference type="RefSeq" id="WP_377767853.1">
    <property type="nucleotide sequence ID" value="NZ_JBHULB010000077.1"/>
</dbReference>
<sequence length="152" mass="17749">MKLDLNDFDKDELKRYNRIKNLQAKELQEITPRWAVDEHVDKCSHPDFLPNSDYIMVNLNLPKLISSSQFGELNPSKLITDDINDWRYVEIIERWGKGKFIDPPTITPHNKTKQITYIDGRHRTIAAYLTGAQTIPVAVHKTFPIENLDYLK</sequence>
<name>A0ABW5N291_9FLAO</name>
<keyword evidence="2" id="KW-1185">Reference proteome</keyword>
<gene>
    <name evidence="1" type="ORF">ACFSQJ_15395</name>
</gene>
<organism evidence="1 2">
    <name type="scientific">Croceitalea marina</name>
    <dbReference type="NCBI Taxonomy" id="1775166"/>
    <lineage>
        <taxon>Bacteria</taxon>
        <taxon>Pseudomonadati</taxon>
        <taxon>Bacteroidota</taxon>
        <taxon>Flavobacteriia</taxon>
        <taxon>Flavobacteriales</taxon>
        <taxon>Flavobacteriaceae</taxon>
        <taxon>Croceitalea</taxon>
    </lineage>
</organism>
<evidence type="ECO:0000313" key="1">
    <source>
        <dbReference type="EMBL" id="MFD2588323.1"/>
    </source>
</evidence>
<comment type="caution">
    <text evidence="1">The sequence shown here is derived from an EMBL/GenBank/DDBJ whole genome shotgun (WGS) entry which is preliminary data.</text>
</comment>
<reference evidence="2" key="1">
    <citation type="journal article" date="2019" name="Int. J. Syst. Evol. Microbiol.">
        <title>The Global Catalogue of Microorganisms (GCM) 10K type strain sequencing project: providing services to taxonomists for standard genome sequencing and annotation.</title>
        <authorList>
            <consortium name="The Broad Institute Genomics Platform"/>
            <consortium name="The Broad Institute Genome Sequencing Center for Infectious Disease"/>
            <person name="Wu L."/>
            <person name="Ma J."/>
        </authorList>
    </citation>
    <scope>NUCLEOTIDE SEQUENCE [LARGE SCALE GENOMIC DNA]</scope>
    <source>
        <strain evidence="2">KCTC 52368</strain>
    </source>
</reference>